<gene>
    <name evidence="16" type="ORF">EZJ19_14450</name>
</gene>
<dbReference type="SUPFAM" id="SSF56762">
    <property type="entry name" value="HydB/Nqo4-like"/>
    <property type="match status" value="1"/>
</dbReference>
<dbReference type="EC" id="1.12.99.6" evidence="5"/>
<feature type="binding site" evidence="14">
    <location>
        <position position="64"/>
    </location>
    <ligand>
        <name>Ni(2+)</name>
        <dbReference type="ChEBI" id="CHEBI:49786"/>
    </ligand>
</feature>
<feature type="binding site" evidence="14">
    <location>
        <position position="581"/>
    </location>
    <ligand>
        <name>Mg(2+)</name>
        <dbReference type="ChEBI" id="CHEBI:18420"/>
    </ligand>
</feature>
<evidence type="ECO:0000256" key="12">
    <source>
        <dbReference type="ARBA" id="ARBA00042683"/>
    </source>
</evidence>
<dbReference type="InterPro" id="IPR018194">
    <property type="entry name" value="Ni-dep_hyd_lsu_Ni_BS"/>
</dbReference>
<dbReference type="GO" id="GO:0008901">
    <property type="term" value="F:ferredoxin hydrogenase activity"/>
    <property type="evidence" value="ECO:0007669"/>
    <property type="project" value="InterPro"/>
</dbReference>
<dbReference type="GO" id="GO:0033748">
    <property type="term" value="F:hydrogenase (acceptor) activity"/>
    <property type="evidence" value="ECO:0007669"/>
    <property type="project" value="UniProtKB-EC"/>
</dbReference>
<evidence type="ECO:0000256" key="10">
    <source>
        <dbReference type="ARBA" id="ARBA00040803"/>
    </source>
</evidence>
<name>A0A4R1B7M5_9PROT</name>
<evidence type="ECO:0000256" key="15">
    <source>
        <dbReference type="RuleBase" id="RU003896"/>
    </source>
</evidence>
<comment type="similarity">
    <text evidence="3 15">Belongs to the [NiFe]/[NiFeSe] hydrogenase large subunit family.</text>
</comment>
<dbReference type="Gene3D" id="1.10.645.10">
    <property type="entry name" value="Cytochrome-c3 Hydrogenase, chain B"/>
    <property type="match status" value="1"/>
</dbReference>
<evidence type="ECO:0000256" key="14">
    <source>
        <dbReference type="PIRSR" id="PIRSR601501-1"/>
    </source>
</evidence>
<dbReference type="GO" id="GO:0016151">
    <property type="term" value="F:nickel cation binding"/>
    <property type="evidence" value="ECO:0007669"/>
    <property type="project" value="InterPro"/>
</dbReference>
<evidence type="ECO:0000313" key="17">
    <source>
        <dbReference type="Proteomes" id="UP000295443"/>
    </source>
</evidence>
<protein>
    <recommendedName>
        <fullName evidence="10">Uptake hydrogenase large subunit</fullName>
        <ecNumber evidence="5">1.12.99.6</ecNumber>
    </recommendedName>
    <alternativeName>
        <fullName evidence="12">Hydrogenlyase</fullName>
    </alternativeName>
    <alternativeName>
        <fullName evidence="11">Membrane-bound hydrogenase large subunit</fullName>
    </alternativeName>
</protein>
<dbReference type="FunFam" id="1.10.645.10:FF:000002">
    <property type="entry name" value="Hydrogenase 2 large subunit"/>
    <property type="match status" value="1"/>
</dbReference>
<evidence type="ECO:0000256" key="9">
    <source>
        <dbReference type="ARBA" id="ARBA00037655"/>
    </source>
</evidence>
<evidence type="ECO:0000256" key="1">
    <source>
        <dbReference type="ARBA" id="ARBA00001967"/>
    </source>
</evidence>
<evidence type="ECO:0000256" key="6">
    <source>
        <dbReference type="ARBA" id="ARBA00022596"/>
    </source>
</evidence>
<dbReference type="OrthoDB" id="9761717at2"/>
<dbReference type="GO" id="GO:0005886">
    <property type="term" value="C:plasma membrane"/>
    <property type="evidence" value="ECO:0007669"/>
    <property type="project" value="UniProtKB-SubCell"/>
</dbReference>
<dbReference type="InterPro" id="IPR050867">
    <property type="entry name" value="NiFe/NiFeSe_hydrgnase_LSU"/>
</dbReference>
<feature type="binding site" evidence="14">
    <location>
        <position position="67"/>
    </location>
    <ligand>
        <name>Fe cation</name>
        <dbReference type="ChEBI" id="CHEBI:24875"/>
    </ligand>
</feature>
<evidence type="ECO:0000256" key="5">
    <source>
        <dbReference type="ARBA" id="ARBA00012082"/>
    </source>
</evidence>
<comment type="cofactor">
    <cofactor evidence="14">
        <name>Fe cation</name>
        <dbReference type="ChEBI" id="CHEBI:24875"/>
    </cofactor>
</comment>
<evidence type="ECO:0000256" key="13">
    <source>
        <dbReference type="ARBA" id="ARBA00048757"/>
    </source>
</evidence>
<keyword evidence="17" id="KW-1185">Reference proteome</keyword>
<keyword evidence="7 14" id="KW-0479">Metal-binding</keyword>
<evidence type="ECO:0000256" key="7">
    <source>
        <dbReference type="ARBA" id="ARBA00022723"/>
    </source>
</evidence>
<organism evidence="16 17">
    <name type="scientific">Parasulfuritortus cantonensis</name>
    <dbReference type="NCBI Taxonomy" id="2528202"/>
    <lineage>
        <taxon>Bacteria</taxon>
        <taxon>Pseudomonadati</taxon>
        <taxon>Pseudomonadota</taxon>
        <taxon>Betaproteobacteria</taxon>
        <taxon>Nitrosomonadales</taxon>
        <taxon>Thiobacillaceae</taxon>
        <taxon>Parasulfuritortus</taxon>
    </lineage>
</organism>
<comment type="caution">
    <text evidence="16">The sequence shown here is derived from an EMBL/GenBank/DDBJ whole genome shotgun (WGS) entry which is preliminary data.</text>
</comment>
<proteinExistence type="inferred from homology"/>
<comment type="cofactor">
    <cofactor evidence="1 14">
        <name>Ni(2+)</name>
        <dbReference type="ChEBI" id="CHEBI:49786"/>
    </cofactor>
</comment>
<dbReference type="PANTHER" id="PTHR42958:SF2">
    <property type="entry name" value="UPTAKE HYDROGENASE LARGE SUBUNIT"/>
    <property type="match status" value="1"/>
</dbReference>
<dbReference type="InterPro" id="IPR001501">
    <property type="entry name" value="Ni-dep_hyd_lsu"/>
</dbReference>
<evidence type="ECO:0000256" key="3">
    <source>
        <dbReference type="ARBA" id="ARBA00009292"/>
    </source>
</evidence>
<dbReference type="Proteomes" id="UP000295443">
    <property type="component" value="Unassembled WGS sequence"/>
</dbReference>
<comment type="subunit">
    <text evidence="4">Heterodimer of a large and a small subunit.</text>
</comment>
<evidence type="ECO:0000256" key="2">
    <source>
        <dbReference type="ARBA" id="ARBA00004202"/>
    </source>
</evidence>
<evidence type="ECO:0000256" key="8">
    <source>
        <dbReference type="ARBA" id="ARBA00023002"/>
    </source>
</evidence>
<dbReference type="Pfam" id="PF00374">
    <property type="entry name" value="NiFeSe_Hases"/>
    <property type="match status" value="1"/>
</dbReference>
<keyword evidence="6 14" id="KW-0533">Nickel</keyword>
<feature type="binding site" evidence="14">
    <location>
        <position position="575"/>
    </location>
    <ligand>
        <name>Ni(2+)</name>
        <dbReference type="ChEBI" id="CHEBI:49786"/>
    </ligand>
</feature>
<comment type="function">
    <text evidence="9">This enzyme recycles the H(2) produced by nitrogenase to increase the production of ATP and to protect nitrogenase against inhibition or damage by O(2) under carbon- or phosphate-limited conditions.</text>
</comment>
<reference evidence="16 17" key="1">
    <citation type="submission" date="2019-03" db="EMBL/GenBank/DDBJ databases">
        <title>Genome sequence of Thiobacillaceae bacterium LSR1, a sulfur-oxidizing bacterium isolated from freshwater sediment.</title>
        <authorList>
            <person name="Li S."/>
        </authorList>
    </citation>
    <scope>NUCLEOTIDE SEQUENCE [LARGE SCALE GENOMIC DNA]</scope>
    <source>
        <strain evidence="16 17">LSR1</strain>
    </source>
</reference>
<dbReference type="PROSITE" id="PS00508">
    <property type="entry name" value="NI_HGENASE_L_2"/>
    <property type="match status" value="1"/>
</dbReference>
<dbReference type="EMBL" id="SJZB01000049">
    <property type="protein sequence ID" value="TCJ11853.1"/>
    <property type="molecule type" value="Genomic_DNA"/>
</dbReference>
<accession>A0A4R1B7M5</accession>
<dbReference type="PANTHER" id="PTHR42958">
    <property type="entry name" value="HYDROGENASE-2 LARGE CHAIN"/>
    <property type="match status" value="1"/>
</dbReference>
<evidence type="ECO:0000256" key="4">
    <source>
        <dbReference type="ARBA" id="ARBA00011771"/>
    </source>
</evidence>
<dbReference type="PROSITE" id="PS00507">
    <property type="entry name" value="NI_HGENASE_L_1"/>
    <property type="match status" value="1"/>
</dbReference>
<comment type="catalytic activity">
    <reaction evidence="13">
        <text>H2 + A = AH2</text>
        <dbReference type="Rhea" id="RHEA:12116"/>
        <dbReference type="ChEBI" id="CHEBI:13193"/>
        <dbReference type="ChEBI" id="CHEBI:17499"/>
        <dbReference type="ChEBI" id="CHEBI:18276"/>
        <dbReference type="EC" id="1.12.99.6"/>
    </reaction>
</comment>
<keyword evidence="14" id="KW-0460">Magnesium</keyword>
<keyword evidence="14" id="KW-0408">Iron</keyword>
<dbReference type="InterPro" id="IPR029014">
    <property type="entry name" value="NiFe-Hase_large"/>
</dbReference>
<feature type="binding site" evidence="14">
    <location>
        <position position="67"/>
    </location>
    <ligand>
        <name>Ni(2+)</name>
        <dbReference type="ChEBI" id="CHEBI:49786"/>
    </ligand>
</feature>
<keyword evidence="8 15" id="KW-0560">Oxidoreductase</keyword>
<sequence length="596" mass="66093">MSTAQRIVVDPITRIEGHLRIEAATDEQGRITEAYSAGTMVRGIEIILRGRDPRDAWAYAQRICGVCTLVHGLASVRSVEDALHRALPNYSIPRNAEIIRNLMVAAQYVHDHVMHFYHLHALDWVDVVSALKADPKATSQLAQSISRWPKSSPGYFEDVQKRIKTFVEEGQLGIFANGYWGHPAYKLPPEANLMAVAHYLEALAWQRDVVKLHAIFGGKNPHPNFVVGGVPSAISVQAGAGHGKGPASRGGQDATAVNMVGLETVQNVIRQMRDFVDQVYLPDTLAIASFYKDWGARGEGLGNFLCFGDLPGKGFWDTDSYLLPRGVILNRDLTTVHPIDLDRDDEIQEFVAHSWYKYGAGDGQGLHPWAGETEFNFTGPKPPYEQLEVEQKYSWLKSPRWQGKAMEVGPLARVLLMVAKGDAKAKELVDYALKTLDVPIDALYSTLGRTAARTLESKIVADAMQDMYDELLANIRAGDLRTFNEQYWEPSSWPAKMHGVGLMEAPRGGLSHWMVIENGRIANYQAVVPSTWNAGPRDPKGQPGAYEAALQDRHVLADPKQPIEVLRTIHSFDPCIACAVHVTDPDGEELIRVKVR</sequence>
<evidence type="ECO:0000256" key="11">
    <source>
        <dbReference type="ARBA" id="ARBA00041237"/>
    </source>
</evidence>
<feature type="binding site" evidence="14">
    <location>
        <position position="45"/>
    </location>
    <ligand>
        <name>Mg(2+)</name>
        <dbReference type="ChEBI" id="CHEBI:18420"/>
    </ligand>
</feature>
<evidence type="ECO:0000313" key="16">
    <source>
        <dbReference type="EMBL" id="TCJ11853.1"/>
    </source>
</evidence>
<dbReference type="AlphaFoldDB" id="A0A4R1B7M5"/>
<dbReference type="RefSeq" id="WP_131448796.1">
    <property type="nucleotide sequence ID" value="NZ_SJZB01000049.1"/>
</dbReference>
<feature type="binding site" evidence="14">
    <location>
        <position position="578"/>
    </location>
    <ligand>
        <name>Fe cation</name>
        <dbReference type="ChEBI" id="CHEBI:24875"/>
    </ligand>
</feature>
<comment type="subcellular location">
    <subcellularLocation>
        <location evidence="2">Cell membrane</location>
        <topology evidence="2">Peripheral membrane protein</topology>
    </subcellularLocation>
</comment>